<dbReference type="KEGG" id="lpav:PLANPX_2128"/>
<evidence type="ECO:0000313" key="2">
    <source>
        <dbReference type="EMBL" id="BBO32516.1"/>
    </source>
</evidence>
<feature type="region of interest" description="Disordered" evidence="1">
    <location>
        <begin position="1"/>
        <end position="52"/>
    </location>
</feature>
<dbReference type="AlphaFoldDB" id="A0A5K7XDU7"/>
<organism evidence="2 3">
    <name type="scientific">Lacipirellula parvula</name>
    <dbReference type="NCBI Taxonomy" id="2650471"/>
    <lineage>
        <taxon>Bacteria</taxon>
        <taxon>Pseudomonadati</taxon>
        <taxon>Planctomycetota</taxon>
        <taxon>Planctomycetia</taxon>
        <taxon>Pirellulales</taxon>
        <taxon>Lacipirellulaceae</taxon>
        <taxon>Lacipirellula</taxon>
    </lineage>
</organism>
<evidence type="ECO:0000256" key="1">
    <source>
        <dbReference type="SAM" id="MobiDB-lite"/>
    </source>
</evidence>
<evidence type="ECO:0000313" key="3">
    <source>
        <dbReference type="Proteomes" id="UP000326837"/>
    </source>
</evidence>
<keyword evidence="3" id="KW-1185">Reference proteome</keyword>
<sequence>MTAKRPKGGGIDDGKKGAREPVPSPLKDVTWTERENAPKAGAEYSSANSRRE</sequence>
<name>A0A5K7XDU7_9BACT</name>
<dbReference type="Proteomes" id="UP000326837">
    <property type="component" value="Chromosome"/>
</dbReference>
<accession>A0A5K7XDU7</accession>
<protein>
    <submittedName>
        <fullName evidence="2">Uncharacterized protein</fullName>
    </submittedName>
</protein>
<dbReference type="EMBL" id="AP021861">
    <property type="protein sequence ID" value="BBO32516.1"/>
    <property type="molecule type" value="Genomic_DNA"/>
</dbReference>
<gene>
    <name evidence="2" type="ORF">PLANPX_2128</name>
</gene>
<proteinExistence type="predicted"/>
<feature type="compositionally biased region" description="Basic and acidic residues" evidence="1">
    <location>
        <begin position="10"/>
        <end position="19"/>
    </location>
</feature>
<reference evidence="3" key="1">
    <citation type="submission" date="2019-10" db="EMBL/GenBank/DDBJ databases">
        <title>Lacipirellula parvula gen. nov., sp. nov., representing a lineage of planctomycetes widespread in freshwater anoxic habitats, and description of the family Lacipirellulaceae.</title>
        <authorList>
            <person name="Dedysh S.N."/>
            <person name="Kulichevskaya I.S."/>
            <person name="Beletsky A.V."/>
            <person name="Rakitin A.L."/>
            <person name="Mardanov A.V."/>
            <person name="Ivanova A.A."/>
            <person name="Saltykova V.X."/>
            <person name="Rijpstra W.I.C."/>
            <person name="Sinninghe Damste J.S."/>
            <person name="Ravin N.V."/>
        </authorList>
    </citation>
    <scope>NUCLEOTIDE SEQUENCE [LARGE SCALE GENOMIC DNA]</scope>
    <source>
        <strain evidence="3">PX69</strain>
    </source>
</reference>